<dbReference type="SUPFAM" id="SSF56281">
    <property type="entry name" value="Metallo-hydrolase/oxidoreductase"/>
    <property type="match status" value="1"/>
</dbReference>
<keyword evidence="5" id="KW-0862">Zinc</keyword>
<accession>A0A7D9D4J6</accession>
<dbReference type="EMBL" id="LR633967">
    <property type="protein sequence ID" value="VUX55739.1"/>
    <property type="molecule type" value="Genomic_DNA"/>
</dbReference>
<dbReference type="Pfam" id="PF00753">
    <property type="entry name" value="Lactamase_B"/>
    <property type="match status" value="1"/>
</dbReference>
<dbReference type="GO" id="GO:0016787">
    <property type="term" value="F:hydrolase activity"/>
    <property type="evidence" value="ECO:0007669"/>
    <property type="project" value="UniProtKB-KW"/>
</dbReference>
<keyword evidence="4" id="KW-0378">Hydrolase</keyword>
<proteinExistence type="inferred from homology"/>
<comment type="cofactor">
    <cofactor evidence="1">
        <name>Zn(2+)</name>
        <dbReference type="ChEBI" id="CHEBI:29105"/>
    </cofactor>
</comment>
<evidence type="ECO:0000313" key="7">
    <source>
        <dbReference type="EMBL" id="VUX55739.1"/>
    </source>
</evidence>
<protein>
    <submittedName>
        <fullName evidence="7">Putative Metallo-beta-lactamase domain protein</fullName>
    </submittedName>
</protein>
<dbReference type="InterPro" id="IPR051013">
    <property type="entry name" value="MBL_superfamily_lactonases"/>
</dbReference>
<evidence type="ECO:0000256" key="1">
    <source>
        <dbReference type="ARBA" id="ARBA00001947"/>
    </source>
</evidence>
<keyword evidence="3" id="KW-0479">Metal-binding</keyword>
<dbReference type="InterPro" id="IPR001279">
    <property type="entry name" value="Metallo-B-lactamas"/>
</dbReference>
<evidence type="ECO:0000256" key="4">
    <source>
        <dbReference type="ARBA" id="ARBA00022801"/>
    </source>
</evidence>
<evidence type="ECO:0000259" key="6">
    <source>
        <dbReference type="SMART" id="SM00849"/>
    </source>
</evidence>
<evidence type="ECO:0000256" key="3">
    <source>
        <dbReference type="ARBA" id="ARBA00022723"/>
    </source>
</evidence>
<evidence type="ECO:0000256" key="2">
    <source>
        <dbReference type="ARBA" id="ARBA00007749"/>
    </source>
</evidence>
<dbReference type="PANTHER" id="PTHR42978">
    <property type="entry name" value="QUORUM-QUENCHING LACTONASE YTNP-RELATED-RELATED"/>
    <property type="match status" value="1"/>
</dbReference>
<organism evidence="7">
    <name type="scientific">uncultured Woeseiaceae bacterium</name>
    <dbReference type="NCBI Taxonomy" id="1983305"/>
    <lineage>
        <taxon>Bacteria</taxon>
        <taxon>Pseudomonadati</taxon>
        <taxon>Pseudomonadota</taxon>
        <taxon>Gammaproteobacteria</taxon>
        <taxon>Woeseiales</taxon>
        <taxon>Woeseiaceae</taxon>
        <taxon>environmental samples</taxon>
    </lineage>
</organism>
<comment type="similarity">
    <text evidence="2">Belongs to the metallo-beta-lactamase superfamily.</text>
</comment>
<sequence>MLIESFRNSKVKKLYVMDYGLFQVHANGRIIGITGSLIETDDGKWVLVDTGFPPKYVADREKSSREDLLYEFGTILELGPENLPAGQMARIGLTPDDIDLQILTHTHIDHVGGIADFTHVPMVVSKAERALDKPLYWHGRHPFNWPEDQVYIEVEGDVELFPGLTLLETPGHTPGQMSLLVELPETGAVIVTSDTISRPEELDEGFAGYWREELAEKHAHRLMALAAERDAFVIFGHSPQQWPTLKKIPEYYG</sequence>
<gene>
    <name evidence="7" type="ORF">JTBM06_V1_90028</name>
</gene>
<dbReference type="GO" id="GO:0046872">
    <property type="term" value="F:metal ion binding"/>
    <property type="evidence" value="ECO:0007669"/>
    <property type="project" value="UniProtKB-KW"/>
</dbReference>
<dbReference type="CDD" id="cd07729">
    <property type="entry name" value="AHL_lactonase_MBL-fold"/>
    <property type="match status" value="1"/>
</dbReference>
<reference evidence="7" key="1">
    <citation type="submission" date="2019-07" db="EMBL/GenBank/DDBJ databases">
        <authorList>
            <person name="Weber M."/>
            <person name="Kostadinov I."/>
            <person name="Kostadinov D I."/>
        </authorList>
    </citation>
    <scope>NUCLEOTIDE SEQUENCE</scope>
    <source>
        <strain evidence="7">Gfbio:sag-sample-m06:053724c1-46a9-4a36-b237-ea2bf867836b</strain>
    </source>
</reference>
<dbReference type="PANTHER" id="PTHR42978:SF7">
    <property type="entry name" value="METALLO-HYDROLASE RV2300C-RELATED"/>
    <property type="match status" value="1"/>
</dbReference>
<evidence type="ECO:0000256" key="5">
    <source>
        <dbReference type="ARBA" id="ARBA00022833"/>
    </source>
</evidence>
<dbReference type="InterPro" id="IPR036866">
    <property type="entry name" value="RibonucZ/Hydroxyglut_hydro"/>
</dbReference>
<dbReference type="Gene3D" id="3.60.15.10">
    <property type="entry name" value="Ribonuclease Z/Hydroxyacylglutathione hydrolase-like"/>
    <property type="match status" value="1"/>
</dbReference>
<name>A0A7D9D4J6_9GAMM</name>
<feature type="domain" description="Metallo-beta-lactamase" evidence="6">
    <location>
        <begin position="32"/>
        <end position="237"/>
    </location>
</feature>
<dbReference type="AlphaFoldDB" id="A0A7D9D4J6"/>
<dbReference type="SMART" id="SM00849">
    <property type="entry name" value="Lactamase_B"/>
    <property type="match status" value="1"/>
</dbReference>